<evidence type="ECO:0000313" key="2">
    <source>
        <dbReference type="Proteomes" id="UP000821865"/>
    </source>
</evidence>
<protein>
    <submittedName>
        <fullName evidence="1">Uncharacterized protein</fullName>
    </submittedName>
</protein>
<proteinExistence type="predicted"/>
<comment type="caution">
    <text evidence="1">The sequence shown here is derived from an EMBL/GenBank/DDBJ whole genome shotgun (WGS) entry which is preliminary data.</text>
</comment>
<accession>A0ACB8DZR6</accession>
<gene>
    <name evidence="1" type="ORF">HPB49_010931</name>
</gene>
<organism evidence="1 2">
    <name type="scientific">Dermacentor silvarum</name>
    <name type="common">Tick</name>
    <dbReference type="NCBI Taxonomy" id="543639"/>
    <lineage>
        <taxon>Eukaryota</taxon>
        <taxon>Metazoa</taxon>
        <taxon>Ecdysozoa</taxon>
        <taxon>Arthropoda</taxon>
        <taxon>Chelicerata</taxon>
        <taxon>Arachnida</taxon>
        <taxon>Acari</taxon>
        <taxon>Parasitiformes</taxon>
        <taxon>Ixodida</taxon>
        <taxon>Ixodoidea</taxon>
        <taxon>Ixodidae</taxon>
        <taxon>Rhipicephalinae</taxon>
        <taxon>Dermacentor</taxon>
    </lineage>
</organism>
<name>A0ACB8DZR6_DERSI</name>
<evidence type="ECO:0000313" key="1">
    <source>
        <dbReference type="EMBL" id="KAH7979768.1"/>
    </source>
</evidence>
<sequence length="275" mass="30389">MTLRKPSLCFLTIWNTGSKSQAATNVTEERRVRHEYRSLIDEQLDVQENAQHNAVLLQAQELFQGVSHTAEAVLDSTLGTPLARREADALVSTPAFLMRLAQKLPIELGFSTQLIQFLSRIKEAFYYDYIRPWVEEQLWSDSDSDDKYISNASISSIIPPVGLLRSYRLKNRLIAAGGSSSSIDSEDDDMPVSPGEDLLSRGEAKFALDTLSYSTTTAAEAISMLVNFASSRRLPYAALTELVTTVNKLFAPAVAVLPSRKALVKALSEMPEVSL</sequence>
<reference evidence="1" key="1">
    <citation type="submission" date="2020-05" db="EMBL/GenBank/DDBJ databases">
        <title>Large-scale comparative analyses of tick genomes elucidate their genetic diversity and vector capacities.</title>
        <authorList>
            <person name="Jia N."/>
            <person name="Wang J."/>
            <person name="Shi W."/>
            <person name="Du L."/>
            <person name="Sun Y."/>
            <person name="Zhan W."/>
            <person name="Jiang J."/>
            <person name="Wang Q."/>
            <person name="Zhang B."/>
            <person name="Ji P."/>
            <person name="Sakyi L.B."/>
            <person name="Cui X."/>
            <person name="Yuan T."/>
            <person name="Jiang B."/>
            <person name="Yang W."/>
            <person name="Lam T.T.-Y."/>
            <person name="Chang Q."/>
            <person name="Ding S."/>
            <person name="Wang X."/>
            <person name="Zhu J."/>
            <person name="Ruan X."/>
            <person name="Zhao L."/>
            <person name="Wei J."/>
            <person name="Que T."/>
            <person name="Du C."/>
            <person name="Cheng J."/>
            <person name="Dai P."/>
            <person name="Han X."/>
            <person name="Huang E."/>
            <person name="Gao Y."/>
            <person name="Liu J."/>
            <person name="Shao H."/>
            <person name="Ye R."/>
            <person name="Li L."/>
            <person name="Wei W."/>
            <person name="Wang X."/>
            <person name="Wang C."/>
            <person name="Yang T."/>
            <person name="Huo Q."/>
            <person name="Li W."/>
            <person name="Guo W."/>
            <person name="Chen H."/>
            <person name="Zhou L."/>
            <person name="Ni X."/>
            <person name="Tian J."/>
            <person name="Zhou Y."/>
            <person name="Sheng Y."/>
            <person name="Liu T."/>
            <person name="Pan Y."/>
            <person name="Xia L."/>
            <person name="Li J."/>
            <person name="Zhao F."/>
            <person name="Cao W."/>
        </authorList>
    </citation>
    <scope>NUCLEOTIDE SEQUENCE</scope>
    <source>
        <strain evidence="1">Dsil-2018</strain>
    </source>
</reference>
<dbReference type="Proteomes" id="UP000821865">
    <property type="component" value="Chromosome 1"/>
</dbReference>
<keyword evidence="2" id="KW-1185">Reference proteome</keyword>
<dbReference type="EMBL" id="CM023470">
    <property type="protein sequence ID" value="KAH7979768.1"/>
    <property type="molecule type" value="Genomic_DNA"/>
</dbReference>